<gene>
    <name evidence="8" type="ORF">AV274_1385</name>
</gene>
<proteinExistence type="predicted"/>
<evidence type="ECO:0000256" key="6">
    <source>
        <dbReference type="SAM" id="Phobius"/>
    </source>
</evidence>
<name>A0A196SKX2_BLAHN</name>
<feature type="transmembrane region" description="Helical" evidence="6">
    <location>
        <begin position="271"/>
        <end position="299"/>
    </location>
</feature>
<feature type="transmembrane region" description="Helical" evidence="6">
    <location>
        <begin position="37"/>
        <end position="55"/>
    </location>
</feature>
<dbReference type="STRING" id="478820.A0A196SKX2"/>
<accession>A0A196SKX2</accession>
<keyword evidence="9" id="KW-1185">Reference proteome</keyword>
<feature type="transmembrane region" description="Helical" evidence="6">
    <location>
        <begin position="217"/>
        <end position="236"/>
    </location>
</feature>
<dbReference type="EMBL" id="LXWW01000054">
    <property type="protein sequence ID" value="OAO16941.1"/>
    <property type="molecule type" value="Genomic_DNA"/>
</dbReference>
<evidence type="ECO:0000256" key="4">
    <source>
        <dbReference type="ARBA" id="ARBA00023136"/>
    </source>
</evidence>
<evidence type="ECO:0000313" key="8">
    <source>
        <dbReference type="EMBL" id="OAO16941.1"/>
    </source>
</evidence>
<dbReference type="OrthoDB" id="537032at2759"/>
<dbReference type="PANTHER" id="PTHR12560">
    <property type="entry name" value="LONGEVITY ASSURANCE FACTOR 1 LAG1"/>
    <property type="match status" value="1"/>
</dbReference>
<dbReference type="SMART" id="SM00724">
    <property type="entry name" value="TLC"/>
    <property type="match status" value="1"/>
</dbReference>
<dbReference type="GO" id="GO:0050291">
    <property type="term" value="F:sphingosine N-acyltransferase activity"/>
    <property type="evidence" value="ECO:0007669"/>
    <property type="project" value="InterPro"/>
</dbReference>
<dbReference type="InterPro" id="IPR016439">
    <property type="entry name" value="Lag1/Lac1-like"/>
</dbReference>
<dbReference type="InterPro" id="IPR006634">
    <property type="entry name" value="TLC-dom"/>
</dbReference>
<protein>
    <submittedName>
        <fullName evidence="8">Longevity assurance protein LAG1, ceramide synthase</fullName>
    </submittedName>
</protein>
<comment type="subcellular location">
    <subcellularLocation>
        <location evidence="1">Membrane</location>
        <topology evidence="1">Multi-pass membrane protein</topology>
    </subcellularLocation>
</comment>
<feature type="domain" description="TLC" evidence="7">
    <location>
        <begin position="85"/>
        <end position="303"/>
    </location>
</feature>
<evidence type="ECO:0000259" key="7">
    <source>
        <dbReference type="PROSITE" id="PS50922"/>
    </source>
</evidence>
<sequence length="334" mass="39857">MAKRVYKPHPVLEVSFSIIFLALAILYSYCIYVEGRFFWTLVASTAIVTGLVWIVEKALNAWGKWFSHRFLNDERHQDPLSKVYALKKFVDQQGWQLVYHTVFSIWEYIVLRRHNWFQGEEFLYPVSATVDTPYDAGLIFIVQISLWFYQAFRHVFVNQRKKDFYELFLHHIVTLSLCYEAYHRYYKHGLIILFLHDSSDILVDSVKMLNLCKIDGAQDYFLLEGMYAMTLIVWIYQRLYIFPKVVIEKAWMVLPTLYPGLSFGEIFKKEWVLISEFGCVSVLYLLHWYWFVLLVRLGYRALLTEREKIREIMKDGYEGASDDESDDEEPKKRD</sequence>
<dbReference type="GO" id="GO:0046513">
    <property type="term" value="P:ceramide biosynthetic process"/>
    <property type="evidence" value="ECO:0007669"/>
    <property type="project" value="InterPro"/>
</dbReference>
<dbReference type="PROSITE" id="PS50922">
    <property type="entry name" value="TLC"/>
    <property type="match status" value="1"/>
</dbReference>
<feature type="transmembrane region" description="Helical" evidence="6">
    <location>
        <begin position="12"/>
        <end position="30"/>
    </location>
</feature>
<keyword evidence="3 6" id="KW-1133">Transmembrane helix</keyword>
<evidence type="ECO:0000256" key="2">
    <source>
        <dbReference type="ARBA" id="ARBA00022692"/>
    </source>
</evidence>
<evidence type="ECO:0000256" key="3">
    <source>
        <dbReference type="ARBA" id="ARBA00022989"/>
    </source>
</evidence>
<evidence type="ECO:0000313" key="9">
    <source>
        <dbReference type="Proteomes" id="UP000078348"/>
    </source>
</evidence>
<keyword evidence="4 5" id="KW-0472">Membrane</keyword>
<feature type="transmembrane region" description="Helical" evidence="6">
    <location>
        <begin position="134"/>
        <end position="152"/>
    </location>
</feature>
<dbReference type="Pfam" id="PF03798">
    <property type="entry name" value="TRAM_LAG1_CLN8"/>
    <property type="match status" value="1"/>
</dbReference>
<organism evidence="8 9">
    <name type="scientific">Blastocystis sp. subtype 1 (strain ATCC 50177 / NandII)</name>
    <dbReference type="NCBI Taxonomy" id="478820"/>
    <lineage>
        <taxon>Eukaryota</taxon>
        <taxon>Sar</taxon>
        <taxon>Stramenopiles</taxon>
        <taxon>Bigyra</taxon>
        <taxon>Opalozoa</taxon>
        <taxon>Opalinata</taxon>
        <taxon>Blastocystidae</taxon>
        <taxon>Blastocystis</taxon>
    </lineage>
</organism>
<reference evidence="8 9" key="1">
    <citation type="submission" date="2016-05" db="EMBL/GenBank/DDBJ databases">
        <title>Nuclear genome of Blastocystis sp. subtype 1 NandII.</title>
        <authorList>
            <person name="Gentekaki E."/>
            <person name="Curtis B."/>
            <person name="Stairs C."/>
            <person name="Eme L."/>
            <person name="Herman E."/>
            <person name="Klimes V."/>
            <person name="Arias M.C."/>
            <person name="Elias M."/>
            <person name="Hilliou F."/>
            <person name="Klute M."/>
            <person name="Malik S.-B."/>
            <person name="Pightling A."/>
            <person name="Rachubinski R."/>
            <person name="Salas D."/>
            <person name="Schlacht A."/>
            <person name="Suga H."/>
            <person name="Archibald J."/>
            <person name="Ball S.G."/>
            <person name="Clark G."/>
            <person name="Dacks J."/>
            <person name="Van Der Giezen M."/>
            <person name="Tsaousis A."/>
            <person name="Roger A."/>
        </authorList>
    </citation>
    <scope>NUCLEOTIDE SEQUENCE [LARGE SCALE GENOMIC DNA]</scope>
    <source>
        <strain evidence="9">ATCC 50177 / NandII</strain>
    </source>
</reference>
<dbReference type="PANTHER" id="PTHR12560:SF0">
    <property type="entry name" value="LD18904P"/>
    <property type="match status" value="1"/>
</dbReference>
<comment type="caution">
    <text evidence="8">The sequence shown here is derived from an EMBL/GenBank/DDBJ whole genome shotgun (WGS) entry which is preliminary data.</text>
</comment>
<dbReference type="Proteomes" id="UP000078348">
    <property type="component" value="Unassembled WGS sequence"/>
</dbReference>
<evidence type="ECO:0000256" key="1">
    <source>
        <dbReference type="ARBA" id="ARBA00004141"/>
    </source>
</evidence>
<dbReference type="AlphaFoldDB" id="A0A196SKX2"/>
<dbReference type="GO" id="GO:0016020">
    <property type="term" value="C:membrane"/>
    <property type="evidence" value="ECO:0007669"/>
    <property type="project" value="UniProtKB-SubCell"/>
</dbReference>
<evidence type="ECO:0000256" key="5">
    <source>
        <dbReference type="PROSITE-ProRule" id="PRU00205"/>
    </source>
</evidence>
<keyword evidence="2 5" id="KW-0812">Transmembrane</keyword>